<dbReference type="Proteomes" id="UP000256686">
    <property type="component" value="Unassembled WGS sequence"/>
</dbReference>
<dbReference type="EMBL" id="QNVT01000011">
    <property type="protein sequence ID" value="REC61995.1"/>
    <property type="molecule type" value="Genomic_DNA"/>
</dbReference>
<evidence type="ECO:0000313" key="1">
    <source>
        <dbReference type="EMBL" id="REC61995.1"/>
    </source>
</evidence>
<dbReference type="RefSeq" id="WP_115971250.1">
    <property type="nucleotide sequence ID" value="NZ_QNVT01000011.1"/>
</dbReference>
<organism evidence="1 2">
    <name type="scientific">Chryseobacterium pennae</name>
    <dbReference type="NCBI Taxonomy" id="2258962"/>
    <lineage>
        <taxon>Bacteria</taxon>
        <taxon>Pseudomonadati</taxon>
        <taxon>Bacteroidota</taxon>
        <taxon>Flavobacteriia</taxon>
        <taxon>Flavobacteriales</taxon>
        <taxon>Weeksellaceae</taxon>
        <taxon>Chryseobacterium group</taxon>
        <taxon>Chryseobacterium</taxon>
    </lineage>
</organism>
<comment type="caution">
    <text evidence="1">The sequence shown here is derived from an EMBL/GenBank/DDBJ whole genome shotgun (WGS) entry which is preliminary data.</text>
</comment>
<sequence>MKIALKGSLGDIGKALLRILSFGVQLVMVVSENKNETVGSLKNSRMINAWRWGKCYIMGRL</sequence>
<gene>
    <name evidence="1" type="ORF">DRF65_13290</name>
</gene>
<accession>A0A3D9C7Y9</accession>
<name>A0A3D9C7Y9_9FLAO</name>
<protein>
    <submittedName>
        <fullName evidence="1">Uncharacterized protein</fullName>
    </submittedName>
</protein>
<reference evidence="2" key="1">
    <citation type="submission" date="2018-06" db="EMBL/GenBank/DDBJ databases">
        <authorList>
            <person name="Lum Nde A."/>
            <person name="Hugo C."/>
        </authorList>
    </citation>
    <scope>NUCLEOTIDE SEQUENCE [LARGE SCALE GENOMIC DNA]</scope>
    <source>
        <strain evidence="2">1_F178</strain>
    </source>
</reference>
<dbReference type="AlphaFoldDB" id="A0A3D9C7Y9"/>
<keyword evidence="2" id="KW-1185">Reference proteome</keyword>
<evidence type="ECO:0000313" key="2">
    <source>
        <dbReference type="Proteomes" id="UP000256686"/>
    </source>
</evidence>
<proteinExistence type="predicted"/>